<dbReference type="AlphaFoldDB" id="A0A0K2H3J8"/>
<feature type="compositionally biased region" description="Basic and acidic residues" evidence="1">
    <location>
        <begin position="132"/>
        <end position="154"/>
    </location>
</feature>
<proteinExistence type="predicted"/>
<dbReference type="STRING" id="1408189.CLAC_09065"/>
<dbReference type="Proteomes" id="UP000058446">
    <property type="component" value="Chromosome"/>
</dbReference>
<accession>A0A0K2H3J8</accession>
<organism evidence="2 3">
    <name type="scientific">Corynebacterium lactis RW2-5</name>
    <dbReference type="NCBI Taxonomy" id="1408189"/>
    <lineage>
        <taxon>Bacteria</taxon>
        <taxon>Bacillati</taxon>
        <taxon>Actinomycetota</taxon>
        <taxon>Actinomycetes</taxon>
        <taxon>Mycobacteriales</taxon>
        <taxon>Corynebacteriaceae</taxon>
        <taxon>Corynebacterium</taxon>
    </lineage>
</organism>
<dbReference type="EMBL" id="CP006841">
    <property type="protein sequence ID" value="ALA68612.1"/>
    <property type="molecule type" value="Genomic_DNA"/>
</dbReference>
<gene>
    <name evidence="2" type="ORF">CLAC_09065</name>
</gene>
<evidence type="ECO:0000313" key="3">
    <source>
        <dbReference type="Proteomes" id="UP000058446"/>
    </source>
</evidence>
<feature type="compositionally biased region" description="Basic and acidic residues" evidence="1">
    <location>
        <begin position="196"/>
        <end position="223"/>
    </location>
</feature>
<reference evidence="2 3" key="1">
    <citation type="submission" date="2013-10" db="EMBL/GenBank/DDBJ databases">
        <title>Complete genome sequence of Corynebacterium lactis DSM 45799(T), isolated from raw cow milk.</title>
        <authorList>
            <person name="Ruckert C."/>
            <person name="Albersmeier A."/>
            <person name="Lipski A."/>
            <person name="Kalinowski J."/>
        </authorList>
    </citation>
    <scope>NUCLEOTIDE SEQUENCE [LARGE SCALE GENOMIC DNA]</scope>
    <source>
        <strain evidence="2 3">RW2-5</strain>
    </source>
</reference>
<keyword evidence="3" id="KW-1185">Reference proteome</keyword>
<feature type="compositionally biased region" description="Low complexity" evidence="1">
    <location>
        <begin position="178"/>
        <end position="187"/>
    </location>
</feature>
<dbReference type="KEGG" id="clw:CLAC_09065"/>
<sequence length="223" mass="25724">MGQVSFRPDNSRSARAHQAEERARRLVQDVLDREERVQNNMASAEVDPWAMRFIVDESISEGAISSWREEATRARRIMRRWDIQSGYREKLREVEKRIDAMLHLAESLEESWDAAAAASRRLSEAEARDAAAFERERARQNDAAEQRRQREEKVRKLRRKAENIAADAIDAGREALEKLPPLSSPLKDLTGLFKGRGRDDDAPREVRRATARDLRKEPPLPED</sequence>
<protein>
    <submittedName>
        <fullName evidence="2">Uncharacterized protein</fullName>
    </submittedName>
</protein>
<dbReference type="PATRIC" id="fig|1408189.4.peg.1812"/>
<feature type="region of interest" description="Disordered" evidence="1">
    <location>
        <begin position="132"/>
        <end position="223"/>
    </location>
</feature>
<name>A0A0K2H3J8_9CORY</name>
<evidence type="ECO:0000313" key="2">
    <source>
        <dbReference type="EMBL" id="ALA68612.1"/>
    </source>
</evidence>
<feature type="compositionally biased region" description="Basic and acidic residues" evidence="1">
    <location>
        <begin position="9"/>
        <end position="21"/>
    </location>
</feature>
<feature type="region of interest" description="Disordered" evidence="1">
    <location>
        <begin position="1"/>
        <end position="21"/>
    </location>
</feature>
<evidence type="ECO:0000256" key="1">
    <source>
        <dbReference type="SAM" id="MobiDB-lite"/>
    </source>
</evidence>